<dbReference type="AlphaFoldDB" id="A0AAN8CGB5"/>
<sequence length="104" mass="10679">MENRLQELKAVDLQGEGDPCWQDDDQAAAGLLGEDQDDDQAAAGPLGEDQNDDQAAAGPLGEDQDDDQAAAGPLGEDQDDDQAAAGRGPGPGCCWAEELGPGRC</sequence>
<protein>
    <submittedName>
        <fullName evidence="2">Uncharacterized protein</fullName>
    </submittedName>
</protein>
<reference evidence="2 3" key="1">
    <citation type="journal article" date="2023" name="Mol. Biol. Evol.">
        <title>Genomics of Secondarily Temperate Adaptation in the Only Non-Antarctic Icefish.</title>
        <authorList>
            <person name="Rivera-Colon A.G."/>
            <person name="Rayamajhi N."/>
            <person name="Minhas B.F."/>
            <person name="Madrigal G."/>
            <person name="Bilyk K.T."/>
            <person name="Yoon V."/>
            <person name="Hune M."/>
            <person name="Gregory S."/>
            <person name="Cheng C.H.C."/>
            <person name="Catchen J.M."/>
        </authorList>
    </citation>
    <scope>NUCLEOTIDE SEQUENCE [LARGE SCALE GENOMIC DNA]</scope>
    <source>
        <tissue evidence="2">White muscle</tissue>
    </source>
</reference>
<gene>
    <name evidence="2" type="ORF">CgunFtcFv8_007159</name>
</gene>
<evidence type="ECO:0000256" key="1">
    <source>
        <dbReference type="SAM" id="MobiDB-lite"/>
    </source>
</evidence>
<feature type="region of interest" description="Disordered" evidence="1">
    <location>
        <begin position="1"/>
        <end position="104"/>
    </location>
</feature>
<comment type="caution">
    <text evidence="2">The sequence shown here is derived from an EMBL/GenBank/DDBJ whole genome shotgun (WGS) entry which is preliminary data.</text>
</comment>
<feature type="compositionally biased region" description="Basic and acidic residues" evidence="1">
    <location>
        <begin position="1"/>
        <end position="10"/>
    </location>
</feature>
<keyword evidence="3" id="KW-1185">Reference proteome</keyword>
<name>A0AAN8CGB5_CHAGU</name>
<evidence type="ECO:0000313" key="2">
    <source>
        <dbReference type="EMBL" id="KAK5903371.1"/>
    </source>
</evidence>
<organism evidence="2 3">
    <name type="scientific">Champsocephalus gunnari</name>
    <name type="common">Mackerel icefish</name>
    <dbReference type="NCBI Taxonomy" id="52237"/>
    <lineage>
        <taxon>Eukaryota</taxon>
        <taxon>Metazoa</taxon>
        <taxon>Chordata</taxon>
        <taxon>Craniata</taxon>
        <taxon>Vertebrata</taxon>
        <taxon>Euteleostomi</taxon>
        <taxon>Actinopterygii</taxon>
        <taxon>Neopterygii</taxon>
        <taxon>Teleostei</taxon>
        <taxon>Neoteleostei</taxon>
        <taxon>Acanthomorphata</taxon>
        <taxon>Eupercaria</taxon>
        <taxon>Perciformes</taxon>
        <taxon>Notothenioidei</taxon>
        <taxon>Channichthyidae</taxon>
        <taxon>Champsocephalus</taxon>
    </lineage>
</organism>
<evidence type="ECO:0000313" key="3">
    <source>
        <dbReference type="Proteomes" id="UP001331515"/>
    </source>
</evidence>
<accession>A0AAN8CGB5</accession>
<proteinExistence type="predicted"/>
<dbReference type="Proteomes" id="UP001331515">
    <property type="component" value="Unassembled WGS sequence"/>
</dbReference>
<dbReference type="EMBL" id="JAURVH010001531">
    <property type="protein sequence ID" value="KAK5903371.1"/>
    <property type="molecule type" value="Genomic_DNA"/>
</dbReference>